<feature type="transmembrane region" description="Helical" evidence="1">
    <location>
        <begin position="28"/>
        <end position="52"/>
    </location>
</feature>
<accession>A0A6G1WUW4</accession>
<reference evidence="2" key="1">
    <citation type="journal article" date="2013" name="Genome Biol.">
        <title>Comparative genomics of the core and accessory genomes of 48 Sinorhizobium strains comprising five genospecies.</title>
        <authorList>
            <person name="Sugawara M."/>
            <person name="Epstein B."/>
            <person name="Badgley B.D."/>
            <person name="Unno T."/>
            <person name="Xu L."/>
            <person name="Reese J."/>
            <person name="Gyaneshwar P."/>
            <person name="Denny R."/>
            <person name="Mudge J."/>
            <person name="Bharti A.K."/>
            <person name="Farmer A.D."/>
            <person name="May G.D."/>
            <person name="Woodward J.E."/>
            <person name="Medigue C."/>
            <person name="Vallenet D."/>
            <person name="Lajus A."/>
            <person name="Rouy Z."/>
            <person name="Martinez-Vaz B."/>
            <person name="Tiffin P."/>
            <person name="Young N.D."/>
            <person name="Sadowsky M.J."/>
        </authorList>
    </citation>
    <scope>NUCLEOTIDE SEQUENCE</scope>
    <source>
        <strain evidence="2">M1</strain>
    </source>
</reference>
<dbReference type="AlphaFoldDB" id="A0A6G1WUW4"/>
<keyword evidence="1" id="KW-0812">Transmembrane</keyword>
<evidence type="ECO:0000256" key="1">
    <source>
        <dbReference type="SAM" id="Phobius"/>
    </source>
</evidence>
<evidence type="ECO:0000313" key="2">
    <source>
        <dbReference type="EMBL" id="MQW73437.1"/>
    </source>
</evidence>
<organism evidence="2">
    <name type="scientific">Sinorhizobium medicae</name>
    <dbReference type="NCBI Taxonomy" id="110321"/>
    <lineage>
        <taxon>Bacteria</taxon>
        <taxon>Pseudomonadati</taxon>
        <taxon>Pseudomonadota</taxon>
        <taxon>Alphaproteobacteria</taxon>
        <taxon>Hyphomicrobiales</taxon>
        <taxon>Rhizobiaceae</taxon>
        <taxon>Sinorhizobium/Ensifer group</taxon>
        <taxon>Sinorhizobium</taxon>
    </lineage>
</organism>
<name>A0A6G1WUW4_9HYPH</name>
<dbReference type="RefSeq" id="WP_153414215.1">
    <property type="nucleotide sequence ID" value="NZ_WISB01000205.1"/>
</dbReference>
<keyword evidence="1" id="KW-0472">Membrane</keyword>
<comment type="caution">
    <text evidence="2">The sequence shown here is derived from an EMBL/GenBank/DDBJ whole genome shotgun (WGS) entry which is preliminary data.</text>
</comment>
<gene>
    <name evidence="2" type="ORF">GHJ91_31400</name>
</gene>
<dbReference type="EMBL" id="WISB01000205">
    <property type="protein sequence ID" value="MQW73437.1"/>
    <property type="molecule type" value="Genomic_DNA"/>
</dbReference>
<keyword evidence="1" id="KW-1133">Transmembrane helix</keyword>
<protein>
    <submittedName>
        <fullName evidence="2">Uncharacterized protein</fullName>
    </submittedName>
</protein>
<sequence length="53" mass="5890">MLYFLIGALLGMAQMLWRFIKTPFDMIYPVQGFAFSAAIGAASYGTILWLILG</sequence>
<proteinExistence type="predicted"/>